<evidence type="ECO:0000256" key="3">
    <source>
        <dbReference type="ARBA" id="ARBA00022618"/>
    </source>
</evidence>
<dbReference type="SUPFAM" id="SSF63418">
    <property type="entry name" value="MurE/MurF N-terminal domain"/>
    <property type="match status" value="1"/>
</dbReference>
<dbReference type="InterPro" id="IPR036565">
    <property type="entry name" value="Mur-like_cat_sf"/>
</dbReference>
<dbReference type="SUPFAM" id="SSF53623">
    <property type="entry name" value="MurD-like peptide ligases, catalytic domain"/>
    <property type="match status" value="1"/>
</dbReference>
<comment type="similarity">
    <text evidence="10">Belongs to the MurCDEF family. MurF subfamily.</text>
</comment>
<dbReference type="Pfam" id="PF08245">
    <property type="entry name" value="Mur_ligase_M"/>
    <property type="match status" value="1"/>
</dbReference>
<evidence type="ECO:0000256" key="5">
    <source>
        <dbReference type="ARBA" id="ARBA00022840"/>
    </source>
</evidence>
<keyword evidence="3 10" id="KW-0132">Cell division</keyword>
<dbReference type="GO" id="GO:0005524">
    <property type="term" value="F:ATP binding"/>
    <property type="evidence" value="ECO:0007669"/>
    <property type="project" value="UniProtKB-UniRule"/>
</dbReference>
<keyword evidence="2 10" id="KW-0436">Ligase</keyword>
<dbReference type="EC" id="6.3.2.10" evidence="10 11"/>
<dbReference type="InterPro" id="IPR051046">
    <property type="entry name" value="MurCDEF_CellWall_CoF430Synth"/>
</dbReference>
<keyword evidence="1 10" id="KW-0963">Cytoplasm</keyword>
<keyword evidence="7 10" id="KW-0573">Peptidoglycan synthesis</keyword>
<evidence type="ECO:0000259" key="12">
    <source>
        <dbReference type="Pfam" id="PF01225"/>
    </source>
</evidence>
<comment type="pathway">
    <text evidence="10 11">Cell wall biogenesis; peptidoglycan biosynthesis.</text>
</comment>
<dbReference type="RefSeq" id="WP_157478635.1">
    <property type="nucleotide sequence ID" value="NZ_CP046566.1"/>
</dbReference>
<keyword evidence="8 10" id="KW-0131">Cell cycle</keyword>
<gene>
    <name evidence="10 15" type="primary">murF</name>
    <name evidence="15" type="ORF">GLV81_09365</name>
</gene>
<proteinExistence type="inferred from homology"/>
<dbReference type="EMBL" id="CP046566">
    <property type="protein sequence ID" value="QGW28278.1"/>
    <property type="molecule type" value="Genomic_DNA"/>
</dbReference>
<organism evidence="15 16">
    <name type="scientific">Phnomibacter ginsenosidimutans</name>
    <dbReference type="NCBI Taxonomy" id="2676868"/>
    <lineage>
        <taxon>Bacteria</taxon>
        <taxon>Pseudomonadati</taxon>
        <taxon>Bacteroidota</taxon>
        <taxon>Chitinophagia</taxon>
        <taxon>Chitinophagales</taxon>
        <taxon>Chitinophagaceae</taxon>
        <taxon>Phnomibacter</taxon>
    </lineage>
</organism>
<dbReference type="GO" id="GO:0005737">
    <property type="term" value="C:cytoplasm"/>
    <property type="evidence" value="ECO:0007669"/>
    <property type="project" value="UniProtKB-SubCell"/>
</dbReference>
<keyword evidence="4 10" id="KW-0547">Nucleotide-binding</keyword>
<dbReference type="InterPro" id="IPR000713">
    <property type="entry name" value="Mur_ligase_N"/>
</dbReference>
<feature type="binding site" evidence="10">
    <location>
        <begin position="98"/>
        <end position="104"/>
    </location>
    <ligand>
        <name>ATP</name>
        <dbReference type="ChEBI" id="CHEBI:30616"/>
    </ligand>
</feature>
<evidence type="ECO:0000256" key="9">
    <source>
        <dbReference type="ARBA" id="ARBA00023316"/>
    </source>
</evidence>
<comment type="subcellular location">
    <subcellularLocation>
        <location evidence="10 11">Cytoplasm</location>
    </subcellularLocation>
</comment>
<dbReference type="Pfam" id="PF02875">
    <property type="entry name" value="Mur_ligase_C"/>
    <property type="match status" value="1"/>
</dbReference>
<sequence length="426" mass="46497">MTSIPQLYEAYLQCNGVTTDTRNILPGQLFVALKGPNFNGNAFAEKALAAGAKYALIDEPEFAVNAQTLLVPNALEALQQLGLHHRRQLNIPVLAITGSNGKTTTKELVHAVLATQYKTYTTKGNLNNHIGVPLTLLSILPDAEMAVIEMGANHQKEIAAYCSYTEPTHGLITNCGKAHLEGFGGVEGVRKGKGELFDWLRSSNGVAFICDDFDYFHGMSQGLHEIHWYGTNNGEVIGKVLASEPFLQVSVERGMNTSIINSQLVGAYNVYNVLVAATVGKYFGISDANIVHAIEGYTPTNSRSQLMQKNGNHIILDAYNANPTSMAAAIDNFAKLQAPNKILFLGGMMELGEESTQEHAQLIALIQQHQWKDVILVGGDFANLPHPFRYFNNSEEAASWWNAQQSAGNYLLVKGSRSMQMEKIVA</sequence>
<dbReference type="Proteomes" id="UP000426027">
    <property type="component" value="Chromosome"/>
</dbReference>
<accession>A0A6I6GKW5</accession>
<dbReference type="Gene3D" id="3.90.190.20">
    <property type="entry name" value="Mur ligase, C-terminal domain"/>
    <property type="match status" value="1"/>
</dbReference>
<evidence type="ECO:0000259" key="13">
    <source>
        <dbReference type="Pfam" id="PF02875"/>
    </source>
</evidence>
<dbReference type="InterPro" id="IPR035911">
    <property type="entry name" value="MurE/MurF_N"/>
</dbReference>
<protein>
    <recommendedName>
        <fullName evidence="10 11">UDP-N-acetylmuramoyl-tripeptide--D-alanyl-D-alanine ligase</fullName>
        <ecNumber evidence="10 11">6.3.2.10</ecNumber>
    </recommendedName>
    <alternativeName>
        <fullName evidence="10">D-alanyl-D-alanine-adding enzyme</fullName>
    </alternativeName>
</protein>
<dbReference type="GO" id="GO:0071555">
    <property type="term" value="P:cell wall organization"/>
    <property type="evidence" value="ECO:0007669"/>
    <property type="project" value="UniProtKB-KW"/>
</dbReference>
<dbReference type="PANTHER" id="PTHR43024:SF1">
    <property type="entry name" value="UDP-N-ACETYLMURAMOYL-TRIPEPTIDE--D-ALANYL-D-ALANINE LIGASE"/>
    <property type="match status" value="1"/>
</dbReference>
<comment type="function">
    <text evidence="10 11">Involved in cell wall formation. Catalyzes the final step in the synthesis of UDP-N-acetylmuramoyl-pentapeptide, the precursor of murein.</text>
</comment>
<feature type="domain" description="Mur ligase central" evidence="14">
    <location>
        <begin position="96"/>
        <end position="279"/>
    </location>
</feature>
<dbReference type="KEGG" id="fls:GLV81_09365"/>
<comment type="catalytic activity">
    <reaction evidence="10 11">
        <text>D-alanyl-D-alanine + UDP-N-acetyl-alpha-D-muramoyl-L-alanyl-gamma-D-glutamyl-meso-2,6-diaminopimelate + ATP = UDP-N-acetyl-alpha-D-muramoyl-L-alanyl-gamma-D-glutamyl-meso-2,6-diaminopimeloyl-D-alanyl-D-alanine + ADP + phosphate + H(+)</text>
        <dbReference type="Rhea" id="RHEA:28374"/>
        <dbReference type="ChEBI" id="CHEBI:15378"/>
        <dbReference type="ChEBI" id="CHEBI:30616"/>
        <dbReference type="ChEBI" id="CHEBI:43474"/>
        <dbReference type="ChEBI" id="CHEBI:57822"/>
        <dbReference type="ChEBI" id="CHEBI:61386"/>
        <dbReference type="ChEBI" id="CHEBI:83905"/>
        <dbReference type="ChEBI" id="CHEBI:456216"/>
        <dbReference type="EC" id="6.3.2.10"/>
    </reaction>
</comment>
<dbReference type="GO" id="GO:0009252">
    <property type="term" value="P:peptidoglycan biosynthetic process"/>
    <property type="evidence" value="ECO:0007669"/>
    <property type="project" value="UniProtKB-UniRule"/>
</dbReference>
<feature type="domain" description="Mur ligase N-terminal catalytic" evidence="12">
    <location>
        <begin position="15"/>
        <end position="81"/>
    </location>
</feature>
<evidence type="ECO:0000256" key="6">
    <source>
        <dbReference type="ARBA" id="ARBA00022960"/>
    </source>
</evidence>
<dbReference type="Gene3D" id="3.40.1190.10">
    <property type="entry name" value="Mur-like, catalytic domain"/>
    <property type="match status" value="1"/>
</dbReference>
<dbReference type="GO" id="GO:0047480">
    <property type="term" value="F:UDP-N-acetylmuramoyl-tripeptide-D-alanyl-D-alanine ligase activity"/>
    <property type="evidence" value="ECO:0007669"/>
    <property type="project" value="UniProtKB-UniRule"/>
</dbReference>
<evidence type="ECO:0000256" key="4">
    <source>
        <dbReference type="ARBA" id="ARBA00022741"/>
    </source>
</evidence>
<dbReference type="InterPro" id="IPR005863">
    <property type="entry name" value="UDP-N-AcMur_synth"/>
</dbReference>
<dbReference type="Pfam" id="PF01225">
    <property type="entry name" value="Mur_ligase"/>
    <property type="match status" value="1"/>
</dbReference>
<evidence type="ECO:0000256" key="10">
    <source>
        <dbReference type="HAMAP-Rule" id="MF_02019"/>
    </source>
</evidence>
<dbReference type="InterPro" id="IPR013221">
    <property type="entry name" value="Mur_ligase_cen"/>
</dbReference>
<dbReference type="HAMAP" id="MF_02019">
    <property type="entry name" value="MurF"/>
    <property type="match status" value="1"/>
</dbReference>
<evidence type="ECO:0000256" key="8">
    <source>
        <dbReference type="ARBA" id="ARBA00023306"/>
    </source>
</evidence>
<evidence type="ECO:0000256" key="1">
    <source>
        <dbReference type="ARBA" id="ARBA00022490"/>
    </source>
</evidence>
<evidence type="ECO:0000313" key="16">
    <source>
        <dbReference type="Proteomes" id="UP000426027"/>
    </source>
</evidence>
<dbReference type="NCBIfam" id="TIGR01143">
    <property type="entry name" value="murF"/>
    <property type="match status" value="1"/>
</dbReference>
<feature type="domain" description="Mur ligase C-terminal" evidence="13">
    <location>
        <begin position="303"/>
        <end position="417"/>
    </location>
</feature>
<evidence type="ECO:0000256" key="7">
    <source>
        <dbReference type="ARBA" id="ARBA00022984"/>
    </source>
</evidence>
<evidence type="ECO:0000256" key="2">
    <source>
        <dbReference type="ARBA" id="ARBA00022598"/>
    </source>
</evidence>
<dbReference type="InterPro" id="IPR004101">
    <property type="entry name" value="Mur_ligase_C"/>
</dbReference>
<dbReference type="PANTHER" id="PTHR43024">
    <property type="entry name" value="UDP-N-ACETYLMURAMOYL-TRIPEPTIDE--D-ALANYL-D-ALANINE LIGASE"/>
    <property type="match status" value="1"/>
</dbReference>
<keyword evidence="9 10" id="KW-0961">Cell wall biogenesis/degradation</keyword>
<dbReference type="GO" id="GO:0008360">
    <property type="term" value="P:regulation of cell shape"/>
    <property type="evidence" value="ECO:0007669"/>
    <property type="project" value="UniProtKB-KW"/>
</dbReference>
<name>A0A6I6GKW5_9BACT</name>
<evidence type="ECO:0000313" key="15">
    <source>
        <dbReference type="EMBL" id="QGW28278.1"/>
    </source>
</evidence>
<evidence type="ECO:0000259" key="14">
    <source>
        <dbReference type="Pfam" id="PF08245"/>
    </source>
</evidence>
<keyword evidence="6 10" id="KW-0133">Cell shape</keyword>
<dbReference type="UniPathway" id="UPA00219"/>
<keyword evidence="16" id="KW-1185">Reference proteome</keyword>
<dbReference type="GO" id="GO:0051301">
    <property type="term" value="P:cell division"/>
    <property type="evidence" value="ECO:0007669"/>
    <property type="project" value="UniProtKB-KW"/>
</dbReference>
<keyword evidence="5 10" id="KW-0067">ATP-binding</keyword>
<dbReference type="AlphaFoldDB" id="A0A6I6GKW5"/>
<dbReference type="Gene3D" id="3.40.1390.10">
    <property type="entry name" value="MurE/MurF, N-terminal domain"/>
    <property type="match status" value="1"/>
</dbReference>
<evidence type="ECO:0000256" key="11">
    <source>
        <dbReference type="RuleBase" id="RU004136"/>
    </source>
</evidence>
<reference evidence="15 16" key="1">
    <citation type="submission" date="2019-11" db="EMBL/GenBank/DDBJ databases">
        <authorList>
            <person name="Im W.T."/>
        </authorList>
    </citation>
    <scope>NUCLEOTIDE SEQUENCE [LARGE SCALE GENOMIC DNA]</scope>
    <source>
        <strain evidence="15 16">SB-02</strain>
    </source>
</reference>
<dbReference type="InterPro" id="IPR036615">
    <property type="entry name" value="Mur_ligase_C_dom_sf"/>
</dbReference>
<dbReference type="SUPFAM" id="SSF53244">
    <property type="entry name" value="MurD-like peptide ligases, peptide-binding domain"/>
    <property type="match status" value="1"/>
</dbReference>